<protein>
    <submittedName>
        <fullName evidence="1">Uncharacterized protein</fullName>
    </submittedName>
</protein>
<dbReference type="Proteomes" id="UP000183952">
    <property type="component" value="Unassembled WGS sequence"/>
</dbReference>
<proteinExistence type="predicted"/>
<sequence>MAYITLEEYKANYSDIPDKDLNRALNKASRHIDSLTYGRIRGVGFDNLTPFQQEIIKEVNCELANFEYENAELIENVLSSYSINGVSMNFGDTWNVKLMKGVAIPTELYETLAQTGLTCRNVRW</sequence>
<evidence type="ECO:0000313" key="1">
    <source>
        <dbReference type="EMBL" id="SHK38082.1"/>
    </source>
</evidence>
<dbReference type="STRING" id="1121331.SAMN02745248_02408"/>
<keyword evidence="2" id="KW-1185">Reference proteome</keyword>
<dbReference type="OrthoDB" id="1652136at2"/>
<dbReference type="RefSeq" id="WP_072904323.1">
    <property type="nucleotide sequence ID" value="NZ_FRAD01000025.1"/>
</dbReference>
<gene>
    <name evidence="1" type="ORF">SAMN02745248_02408</name>
</gene>
<accession>A0A1M6RZU3</accession>
<dbReference type="EMBL" id="FRAD01000025">
    <property type="protein sequence ID" value="SHK38082.1"/>
    <property type="molecule type" value="Genomic_DNA"/>
</dbReference>
<organism evidence="1 2">
    <name type="scientific">Hathewaya proteolytica DSM 3090</name>
    <dbReference type="NCBI Taxonomy" id="1121331"/>
    <lineage>
        <taxon>Bacteria</taxon>
        <taxon>Bacillati</taxon>
        <taxon>Bacillota</taxon>
        <taxon>Clostridia</taxon>
        <taxon>Eubacteriales</taxon>
        <taxon>Clostridiaceae</taxon>
        <taxon>Hathewaya</taxon>
    </lineage>
</organism>
<name>A0A1M6RZU3_9CLOT</name>
<evidence type="ECO:0000313" key="2">
    <source>
        <dbReference type="Proteomes" id="UP000183952"/>
    </source>
</evidence>
<dbReference type="AlphaFoldDB" id="A0A1M6RZU3"/>
<reference evidence="1 2" key="1">
    <citation type="submission" date="2016-11" db="EMBL/GenBank/DDBJ databases">
        <authorList>
            <person name="Jaros S."/>
            <person name="Januszkiewicz K."/>
            <person name="Wedrychowicz H."/>
        </authorList>
    </citation>
    <scope>NUCLEOTIDE SEQUENCE [LARGE SCALE GENOMIC DNA]</scope>
    <source>
        <strain evidence="1 2">DSM 3090</strain>
    </source>
</reference>